<evidence type="ECO:0000313" key="12">
    <source>
        <dbReference type="EMBL" id="KAK5953699.1"/>
    </source>
</evidence>
<feature type="transmembrane region" description="Helical" evidence="10">
    <location>
        <begin position="221"/>
        <end position="240"/>
    </location>
</feature>
<keyword evidence="4 10" id="KW-0812">Transmembrane</keyword>
<dbReference type="PANTHER" id="PTHR32361">
    <property type="entry name" value="FERRIC/CUPRIC REDUCTASE TRANSMEMBRANE COMPONENT"/>
    <property type="match status" value="1"/>
</dbReference>
<dbReference type="SFLD" id="SFLDG01168">
    <property type="entry name" value="Ferric_reductase_subgroup_(FRE"/>
    <property type="match status" value="1"/>
</dbReference>
<dbReference type="CDD" id="cd06186">
    <property type="entry name" value="NOX_Duox_like_FAD_NADP"/>
    <property type="match status" value="1"/>
</dbReference>
<sequence>MFDYEYVSLTPEQVEARRKLLDHAGWQAYLAPTILLAALASYNSVISSKRLLSNRNEEPPAVTLLTRRISWILDTTYIPEFGPVRVQLLGFIYTAYLLFQIFNKTGNDYMHVTKAFGHVAVSQLPMHYVLSTKSSYSPIIKVTGLTHERMNAYHRLYGRIIHSLLATHAVLYLRFFAKMNLLSKRIKDWDVRLGIMAFWVINFLGLLAIPPIRAKVYHKVFYRSHIILSALLLVVLWFHVPYSRIYVWRAAWAWVVNGVLRKGASQSAKVRCEMVGNDLVRVEAVMQGKHLYSYVPGCHVYLNQSGLGPRTPFTVVSAKALKQGETEVELVAKNTHGPMTAALAVAAHDNSTITLDLEGPYGEAQVYMPDLMHEIRRKGGRFLLIAGGVGATYTLPIYKALLDAGADSKNVRLIWVVRKGEDVKWAASFMVTRKNVSPIVVHITRPEGVDVQVLKEDKSPRSCRPNFDVYVDDLFNERLSPSSKNGNELVKDPTKADQRLHDTVTVMVCGPRGLTSAARTAVGKHVWDYGRDVRWYEEQFGFGGS</sequence>
<evidence type="ECO:0000256" key="3">
    <source>
        <dbReference type="ARBA" id="ARBA00022448"/>
    </source>
</evidence>
<keyword evidence="9" id="KW-0325">Glycoprotein</keyword>
<dbReference type="AlphaFoldDB" id="A0AAN8EEE2"/>
<gene>
    <name evidence="12" type="ORF">OHC33_004968</name>
</gene>
<dbReference type="InterPro" id="IPR051410">
    <property type="entry name" value="Ferric/Cupric_Reductase"/>
</dbReference>
<dbReference type="InterPro" id="IPR013121">
    <property type="entry name" value="Fe_red_NAD-bd_6"/>
</dbReference>
<dbReference type="InterPro" id="IPR017927">
    <property type="entry name" value="FAD-bd_FR_type"/>
</dbReference>
<evidence type="ECO:0000256" key="4">
    <source>
        <dbReference type="ARBA" id="ARBA00022692"/>
    </source>
</evidence>
<comment type="caution">
    <text evidence="12">The sequence shown here is derived from an EMBL/GenBank/DDBJ whole genome shotgun (WGS) entry which is preliminary data.</text>
</comment>
<dbReference type="EMBL" id="JAKLMC020000010">
    <property type="protein sequence ID" value="KAK5953699.1"/>
    <property type="molecule type" value="Genomic_DNA"/>
</dbReference>
<dbReference type="InterPro" id="IPR039261">
    <property type="entry name" value="FNR_nucleotide-bd"/>
</dbReference>
<dbReference type="InterPro" id="IPR013130">
    <property type="entry name" value="Fe3_Rdtase_TM_dom"/>
</dbReference>
<accession>A0AAN8EEE2</accession>
<protein>
    <recommendedName>
        <fullName evidence="11">FAD-binding FR-type domain-containing protein</fullName>
    </recommendedName>
</protein>
<evidence type="ECO:0000256" key="5">
    <source>
        <dbReference type="ARBA" id="ARBA00022989"/>
    </source>
</evidence>
<evidence type="ECO:0000256" key="9">
    <source>
        <dbReference type="ARBA" id="ARBA00023180"/>
    </source>
</evidence>
<reference evidence="12 13" key="1">
    <citation type="submission" date="2022-12" db="EMBL/GenBank/DDBJ databases">
        <title>Genomic features and morphological characterization of a novel Knufia sp. strain isolated from spacecraft assembly facility.</title>
        <authorList>
            <person name="Teixeira M."/>
            <person name="Chander A.M."/>
            <person name="Stajich J.E."/>
            <person name="Venkateswaran K."/>
        </authorList>
    </citation>
    <scope>NUCLEOTIDE SEQUENCE [LARGE SCALE GENOMIC DNA]</scope>
    <source>
        <strain evidence="12 13">FJI-L2-BK-P2</strain>
    </source>
</reference>
<evidence type="ECO:0000256" key="2">
    <source>
        <dbReference type="ARBA" id="ARBA00006278"/>
    </source>
</evidence>
<keyword evidence="5 10" id="KW-1133">Transmembrane helix</keyword>
<dbReference type="GO" id="GO:0000293">
    <property type="term" value="F:ferric-chelate reductase activity"/>
    <property type="evidence" value="ECO:0007669"/>
    <property type="project" value="UniProtKB-ARBA"/>
</dbReference>
<evidence type="ECO:0000259" key="11">
    <source>
        <dbReference type="PROSITE" id="PS51384"/>
    </source>
</evidence>
<dbReference type="Pfam" id="PF01794">
    <property type="entry name" value="Ferric_reduct"/>
    <property type="match status" value="1"/>
</dbReference>
<keyword evidence="8 10" id="KW-0472">Membrane</keyword>
<keyword evidence="7" id="KW-0406">Ion transport</keyword>
<keyword evidence="13" id="KW-1185">Reference proteome</keyword>
<proteinExistence type="inferred from homology"/>
<keyword evidence="3" id="KW-0813">Transport</keyword>
<keyword evidence="6" id="KW-0560">Oxidoreductase</keyword>
<dbReference type="GO" id="GO:0006826">
    <property type="term" value="P:iron ion transport"/>
    <property type="evidence" value="ECO:0007669"/>
    <property type="project" value="TreeGrafter"/>
</dbReference>
<dbReference type="Proteomes" id="UP001316803">
    <property type="component" value="Unassembled WGS sequence"/>
</dbReference>
<evidence type="ECO:0000256" key="6">
    <source>
        <dbReference type="ARBA" id="ARBA00023002"/>
    </source>
</evidence>
<comment type="similarity">
    <text evidence="2">Belongs to the ferric reductase (FRE) family.</text>
</comment>
<evidence type="ECO:0000256" key="8">
    <source>
        <dbReference type="ARBA" id="ARBA00023136"/>
    </source>
</evidence>
<dbReference type="SUPFAM" id="SSF52343">
    <property type="entry name" value="Ferredoxin reductase-like, C-terminal NADP-linked domain"/>
    <property type="match status" value="1"/>
</dbReference>
<feature type="domain" description="FAD-binding FR-type" evidence="11">
    <location>
        <begin position="262"/>
        <end position="367"/>
    </location>
</feature>
<dbReference type="Pfam" id="PF08030">
    <property type="entry name" value="NAD_binding_6"/>
    <property type="match status" value="1"/>
</dbReference>
<organism evidence="12 13">
    <name type="scientific">Knufia fluminis</name>
    <dbReference type="NCBI Taxonomy" id="191047"/>
    <lineage>
        <taxon>Eukaryota</taxon>
        <taxon>Fungi</taxon>
        <taxon>Dikarya</taxon>
        <taxon>Ascomycota</taxon>
        <taxon>Pezizomycotina</taxon>
        <taxon>Eurotiomycetes</taxon>
        <taxon>Chaetothyriomycetidae</taxon>
        <taxon>Chaetothyriales</taxon>
        <taxon>Trichomeriaceae</taxon>
        <taxon>Knufia</taxon>
    </lineage>
</organism>
<name>A0AAN8EEE2_9EURO</name>
<dbReference type="PROSITE" id="PS51384">
    <property type="entry name" value="FAD_FR"/>
    <property type="match status" value="1"/>
</dbReference>
<feature type="transmembrane region" description="Helical" evidence="10">
    <location>
        <begin position="189"/>
        <end position="209"/>
    </location>
</feature>
<dbReference type="Gene3D" id="3.40.50.80">
    <property type="entry name" value="Nucleotide-binding domain of ferredoxin-NADP reductase (FNR) module"/>
    <property type="match status" value="1"/>
</dbReference>
<dbReference type="GO" id="GO:0006879">
    <property type="term" value="P:intracellular iron ion homeostasis"/>
    <property type="evidence" value="ECO:0007669"/>
    <property type="project" value="TreeGrafter"/>
</dbReference>
<evidence type="ECO:0000256" key="1">
    <source>
        <dbReference type="ARBA" id="ARBA00004141"/>
    </source>
</evidence>
<dbReference type="GO" id="GO:0005886">
    <property type="term" value="C:plasma membrane"/>
    <property type="evidence" value="ECO:0007669"/>
    <property type="project" value="TreeGrafter"/>
</dbReference>
<dbReference type="SFLD" id="SFLDS00052">
    <property type="entry name" value="Ferric_Reductase_Domain"/>
    <property type="match status" value="1"/>
</dbReference>
<evidence type="ECO:0000256" key="10">
    <source>
        <dbReference type="SAM" id="Phobius"/>
    </source>
</evidence>
<dbReference type="PANTHER" id="PTHR32361:SF9">
    <property type="entry name" value="FERRIC REDUCTASE TRANSMEMBRANE COMPONENT 3-RELATED"/>
    <property type="match status" value="1"/>
</dbReference>
<feature type="transmembrane region" description="Helical" evidence="10">
    <location>
        <begin position="156"/>
        <end position="177"/>
    </location>
</feature>
<comment type="subcellular location">
    <subcellularLocation>
        <location evidence="1">Membrane</location>
        <topology evidence="1">Multi-pass membrane protein</topology>
    </subcellularLocation>
</comment>
<evidence type="ECO:0000313" key="13">
    <source>
        <dbReference type="Proteomes" id="UP001316803"/>
    </source>
</evidence>
<evidence type="ECO:0000256" key="7">
    <source>
        <dbReference type="ARBA" id="ARBA00023065"/>
    </source>
</evidence>
<dbReference type="GO" id="GO:0015677">
    <property type="term" value="P:copper ion import"/>
    <property type="evidence" value="ECO:0007669"/>
    <property type="project" value="TreeGrafter"/>
</dbReference>
<feature type="transmembrane region" description="Helical" evidence="10">
    <location>
        <begin position="26"/>
        <end position="45"/>
    </location>
</feature>